<keyword evidence="2" id="KW-1185">Reference proteome</keyword>
<comment type="caution">
    <text evidence="1">The sequence shown here is derived from an EMBL/GenBank/DDBJ whole genome shotgun (WGS) entry which is preliminary data.</text>
</comment>
<accession>A0A7J8GX70</accession>
<evidence type="ECO:0000313" key="2">
    <source>
        <dbReference type="Proteomes" id="UP000593571"/>
    </source>
</evidence>
<reference evidence="1 2" key="1">
    <citation type="journal article" date="2020" name="Nature">
        <title>Six reference-quality genomes reveal evolution of bat adaptations.</title>
        <authorList>
            <person name="Jebb D."/>
            <person name="Huang Z."/>
            <person name="Pippel M."/>
            <person name="Hughes G.M."/>
            <person name="Lavrichenko K."/>
            <person name="Devanna P."/>
            <person name="Winkler S."/>
            <person name="Jermiin L.S."/>
            <person name="Skirmuntt E.C."/>
            <person name="Katzourakis A."/>
            <person name="Burkitt-Gray L."/>
            <person name="Ray D.A."/>
            <person name="Sullivan K.A.M."/>
            <person name="Roscito J.G."/>
            <person name="Kirilenko B.M."/>
            <person name="Davalos L.M."/>
            <person name="Corthals A.P."/>
            <person name="Power M.L."/>
            <person name="Jones G."/>
            <person name="Ransome R.D."/>
            <person name="Dechmann D.K.N."/>
            <person name="Locatelli A.G."/>
            <person name="Puechmaille S.J."/>
            <person name="Fedrigo O."/>
            <person name="Jarvis E.D."/>
            <person name="Hiller M."/>
            <person name="Vernes S.C."/>
            <person name="Myers E.W."/>
            <person name="Teeling E.C."/>
        </authorList>
    </citation>
    <scope>NUCLEOTIDE SEQUENCE [LARGE SCALE GENOMIC DNA]</scope>
    <source>
        <strain evidence="1">MRouAeg1</strain>
        <tissue evidence="1">Muscle</tissue>
    </source>
</reference>
<protein>
    <submittedName>
        <fullName evidence="1">Uncharacterized protein</fullName>
    </submittedName>
</protein>
<gene>
    <name evidence="1" type="ORF">HJG63_001651</name>
</gene>
<proteinExistence type="predicted"/>
<dbReference type="Proteomes" id="UP000593571">
    <property type="component" value="Unassembled WGS sequence"/>
</dbReference>
<name>A0A7J8GX70_ROUAE</name>
<sequence>MGPGKKGTRWLLLLGSDKGRSRAGEAGGPACGI</sequence>
<dbReference type="AlphaFoldDB" id="A0A7J8GX70"/>
<organism evidence="1 2">
    <name type="scientific">Rousettus aegyptiacus</name>
    <name type="common">Egyptian fruit bat</name>
    <name type="synonym">Pteropus aegyptiacus</name>
    <dbReference type="NCBI Taxonomy" id="9407"/>
    <lineage>
        <taxon>Eukaryota</taxon>
        <taxon>Metazoa</taxon>
        <taxon>Chordata</taxon>
        <taxon>Craniata</taxon>
        <taxon>Vertebrata</taxon>
        <taxon>Euteleostomi</taxon>
        <taxon>Mammalia</taxon>
        <taxon>Eutheria</taxon>
        <taxon>Laurasiatheria</taxon>
        <taxon>Chiroptera</taxon>
        <taxon>Yinpterochiroptera</taxon>
        <taxon>Pteropodoidea</taxon>
        <taxon>Pteropodidae</taxon>
        <taxon>Rousettinae</taxon>
        <taxon>Rousettus</taxon>
    </lineage>
</organism>
<evidence type="ECO:0000313" key="1">
    <source>
        <dbReference type="EMBL" id="KAF6464152.1"/>
    </source>
</evidence>
<dbReference type="EMBL" id="JACASE010000005">
    <property type="protein sequence ID" value="KAF6464152.1"/>
    <property type="molecule type" value="Genomic_DNA"/>
</dbReference>